<dbReference type="OrthoDB" id="10360381at2759"/>
<protein>
    <submittedName>
        <fullName evidence="3">Uncharacterized protein</fullName>
    </submittedName>
</protein>
<accession>A0A438N0P3</accession>
<feature type="region of interest" description="Disordered" evidence="1">
    <location>
        <begin position="112"/>
        <end position="134"/>
    </location>
</feature>
<keyword evidence="2" id="KW-0472">Membrane</keyword>
<evidence type="ECO:0000313" key="3">
    <source>
        <dbReference type="EMBL" id="RVX69262.1"/>
    </source>
</evidence>
<dbReference type="Proteomes" id="UP000288859">
    <property type="component" value="Unassembled WGS sequence"/>
</dbReference>
<reference evidence="3 4" key="1">
    <citation type="submission" date="2017-03" db="EMBL/GenBank/DDBJ databases">
        <title>Genomes of endolithic fungi from Antarctica.</title>
        <authorList>
            <person name="Coleine C."/>
            <person name="Masonjones S."/>
            <person name="Stajich J.E."/>
        </authorList>
    </citation>
    <scope>NUCLEOTIDE SEQUENCE [LARGE SCALE GENOMIC DNA]</scope>
    <source>
        <strain evidence="3 4">CCFEE 6314</strain>
    </source>
</reference>
<sequence>MGSRVLVLPCSTKVSLSTPETLFASAIATITVSDQLVQCAHYGANLCDDTRAVLPIAMDPSSASSSAAMTSLPFGPTLTTVFTTADAPTVTLTPSASTAMTMSALTSIPAASTSMLPNSTSDGDSTGDDDEGGVQPTQGSVVVYITMAVFIAFGIACALVTNQTVVIWFMKQVARAKEAYARRRQERQAS</sequence>
<comment type="caution">
    <text evidence="3">The sequence shown here is derived from an EMBL/GenBank/DDBJ whole genome shotgun (WGS) entry which is preliminary data.</text>
</comment>
<dbReference type="VEuPathDB" id="FungiDB:PV10_03202"/>
<evidence type="ECO:0000256" key="1">
    <source>
        <dbReference type="SAM" id="MobiDB-lite"/>
    </source>
</evidence>
<keyword evidence="2" id="KW-1133">Transmembrane helix</keyword>
<keyword evidence="2" id="KW-0812">Transmembrane</keyword>
<gene>
    <name evidence="3" type="ORF">B0A52_07238</name>
</gene>
<proteinExistence type="predicted"/>
<feature type="transmembrane region" description="Helical" evidence="2">
    <location>
        <begin position="141"/>
        <end position="169"/>
    </location>
</feature>
<name>A0A438N0P3_EXOME</name>
<evidence type="ECO:0000313" key="4">
    <source>
        <dbReference type="Proteomes" id="UP000288859"/>
    </source>
</evidence>
<evidence type="ECO:0000256" key="2">
    <source>
        <dbReference type="SAM" id="Phobius"/>
    </source>
</evidence>
<dbReference type="AlphaFoldDB" id="A0A438N0P3"/>
<organism evidence="3 4">
    <name type="scientific">Exophiala mesophila</name>
    <name type="common">Black yeast-like fungus</name>
    <dbReference type="NCBI Taxonomy" id="212818"/>
    <lineage>
        <taxon>Eukaryota</taxon>
        <taxon>Fungi</taxon>
        <taxon>Dikarya</taxon>
        <taxon>Ascomycota</taxon>
        <taxon>Pezizomycotina</taxon>
        <taxon>Eurotiomycetes</taxon>
        <taxon>Chaetothyriomycetidae</taxon>
        <taxon>Chaetothyriales</taxon>
        <taxon>Herpotrichiellaceae</taxon>
        <taxon>Exophiala</taxon>
    </lineage>
</organism>
<dbReference type="EMBL" id="NAJM01000031">
    <property type="protein sequence ID" value="RVX69262.1"/>
    <property type="molecule type" value="Genomic_DNA"/>
</dbReference>